<accession>A0AAW2Z413</accession>
<organism evidence="9 10">
    <name type="scientific">Acrasis kona</name>
    <dbReference type="NCBI Taxonomy" id="1008807"/>
    <lineage>
        <taxon>Eukaryota</taxon>
        <taxon>Discoba</taxon>
        <taxon>Heterolobosea</taxon>
        <taxon>Tetramitia</taxon>
        <taxon>Eutetramitia</taxon>
        <taxon>Acrasidae</taxon>
        <taxon>Acrasis</taxon>
    </lineage>
</organism>
<evidence type="ECO:0000256" key="1">
    <source>
        <dbReference type="ARBA" id="ARBA00004443"/>
    </source>
</evidence>
<name>A0AAW2Z413_9EUKA</name>
<sequence length="225" mass="26313">MMLRTNIVKQSGVVLLNQQQVREVRTITSRTKESAARNVLVVYRKLIKMIPWMQSAYFLPFESNMMRTQIRGAFDKHKNVKSKGVIDSLLTRALNDVEELQMHHKQRGHVFHFFENADRLGKPVSSIDFLKRQKNRVVSSELGLNITADNMAIVSEFLENPNPQVEKKFMDRFLELKNSSANQYKGIKIEKDYLERMEKMEKEAEEFPQAKFAPKAKFNFFDPPQ</sequence>
<protein>
    <submittedName>
        <fullName evidence="9">NADH-ubiquinone oxidoreductase subunit NUO14</fullName>
    </submittedName>
</protein>
<keyword evidence="8" id="KW-0472">Membrane</keyword>
<evidence type="ECO:0000256" key="2">
    <source>
        <dbReference type="ARBA" id="ARBA00009508"/>
    </source>
</evidence>
<evidence type="ECO:0000313" key="9">
    <source>
        <dbReference type="EMBL" id="KAL0484511.1"/>
    </source>
</evidence>
<dbReference type="AlphaFoldDB" id="A0AAW2Z413"/>
<dbReference type="PANTHER" id="PTHR12964">
    <property type="entry name" value="NADH-UBIQUINONE OXIDOREDUCTASE B14 SUBUNIT"/>
    <property type="match status" value="1"/>
</dbReference>
<dbReference type="GO" id="GO:0006979">
    <property type="term" value="P:response to oxidative stress"/>
    <property type="evidence" value="ECO:0007669"/>
    <property type="project" value="TreeGrafter"/>
</dbReference>
<comment type="subcellular location">
    <subcellularLocation>
        <location evidence="1">Mitochondrion inner membrane</location>
        <topology evidence="1">Peripheral membrane protein</topology>
        <orientation evidence="1">Matrix side</orientation>
    </subcellularLocation>
</comment>
<evidence type="ECO:0000256" key="6">
    <source>
        <dbReference type="ARBA" id="ARBA00022982"/>
    </source>
</evidence>
<evidence type="ECO:0000256" key="7">
    <source>
        <dbReference type="ARBA" id="ARBA00023128"/>
    </source>
</evidence>
<keyword evidence="4" id="KW-0679">Respiratory chain</keyword>
<evidence type="ECO:0000256" key="4">
    <source>
        <dbReference type="ARBA" id="ARBA00022660"/>
    </source>
</evidence>
<comment type="similarity">
    <text evidence="2">Belongs to the complex I LYR family.</text>
</comment>
<evidence type="ECO:0000256" key="3">
    <source>
        <dbReference type="ARBA" id="ARBA00022448"/>
    </source>
</evidence>
<dbReference type="EMBL" id="JAOPGA020001052">
    <property type="protein sequence ID" value="KAL0484511.1"/>
    <property type="molecule type" value="Genomic_DNA"/>
</dbReference>
<keyword evidence="5" id="KW-0999">Mitochondrion inner membrane</keyword>
<keyword evidence="3" id="KW-0813">Transport</keyword>
<keyword evidence="7" id="KW-0496">Mitochondrion</keyword>
<dbReference type="Proteomes" id="UP001431209">
    <property type="component" value="Unassembled WGS sequence"/>
</dbReference>
<gene>
    <name evidence="9" type="ORF">AKO1_005109</name>
</gene>
<dbReference type="GO" id="GO:0005743">
    <property type="term" value="C:mitochondrial inner membrane"/>
    <property type="evidence" value="ECO:0007669"/>
    <property type="project" value="UniProtKB-SubCell"/>
</dbReference>
<comment type="caution">
    <text evidence="9">The sequence shown here is derived from an EMBL/GenBank/DDBJ whole genome shotgun (WGS) entry which is preliminary data.</text>
</comment>
<keyword evidence="10" id="KW-1185">Reference proteome</keyword>
<proteinExistence type="inferred from homology"/>
<keyword evidence="6" id="KW-0249">Electron transport</keyword>
<dbReference type="PANTHER" id="PTHR12964:SF0">
    <property type="entry name" value="NADH DEHYDROGENASE [UBIQUINONE] 1 ALPHA SUBCOMPLEX SUBUNIT 6"/>
    <property type="match status" value="1"/>
</dbReference>
<evidence type="ECO:0000313" key="10">
    <source>
        <dbReference type="Proteomes" id="UP001431209"/>
    </source>
</evidence>
<evidence type="ECO:0000256" key="8">
    <source>
        <dbReference type="ARBA" id="ARBA00023136"/>
    </source>
</evidence>
<reference evidence="9 10" key="1">
    <citation type="submission" date="2024-03" db="EMBL/GenBank/DDBJ databases">
        <title>The Acrasis kona genome and developmental transcriptomes reveal deep origins of eukaryotic multicellular pathways.</title>
        <authorList>
            <person name="Sheikh S."/>
            <person name="Fu C.-J."/>
            <person name="Brown M.W."/>
            <person name="Baldauf S.L."/>
        </authorList>
    </citation>
    <scope>NUCLEOTIDE SEQUENCE [LARGE SCALE GENOMIC DNA]</scope>
    <source>
        <strain evidence="9 10">ATCC MYA-3509</strain>
    </source>
</reference>
<dbReference type="InterPro" id="IPR016488">
    <property type="entry name" value="NADH_Ub_cplx-1_asu_su-6"/>
</dbReference>
<evidence type="ECO:0000256" key="5">
    <source>
        <dbReference type="ARBA" id="ARBA00022792"/>
    </source>
</evidence>